<evidence type="ECO:0000256" key="7">
    <source>
        <dbReference type="ARBA" id="ARBA00023242"/>
    </source>
</evidence>
<sequence>MAEKNLSLDSKPHELKFGSSFDSKQNGIVYKGNKRPVQKECVLIIDHDTGTFTLERLSNNINVKKTRSETSSKVPQLVGRPITPVEVRLKSSPGKVKSSHSPSGPVKQPSPPASSPPPPKYNKEMSMIGEISSDSSSDDLSSDSDSDNETHTSEQPPVPMSVQQVPGPPLPPPIGNSNDGIMSIELYCVNNFRTVIRFSISDAAYFSHFLLKVADLDRQLLFPPLPGGSPPMPFII</sequence>
<keyword evidence="7" id="KW-0539">Nucleus</keyword>
<dbReference type="EMBL" id="CP111014">
    <property type="protein sequence ID" value="WAR00687.1"/>
    <property type="molecule type" value="Genomic_DNA"/>
</dbReference>
<protein>
    <submittedName>
        <fullName evidence="10">EAF1-like protein</fullName>
    </submittedName>
</protein>
<dbReference type="InterPro" id="IPR027093">
    <property type="entry name" value="EAF_fam"/>
</dbReference>
<keyword evidence="6" id="KW-0804">Transcription</keyword>
<proteinExistence type="inferred from homology"/>
<evidence type="ECO:0000256" key="3">
    <source>
        <dbReference type="ARBA" id="ARBA00022553"/>
    </source>
</evidence>
<keyword evidence="5" id="KW-0010">Activator</keyword>
<comment type="subcellular location">
    <subcellularLocation>
        <location evidence="1">Nucleus</location>
    </subcellularLocation>
</comment>
<evidence type="ECO:0000256" key="8">
    <source>
        <dbReference type="SAM" id="MobiDB-lite"/>
    </source>
</evidence>
<dbReference type="PANTHER" id="PTHR15970:SF2">
    <property type="entry name" value="ELL-ASSOCIATED FACTOR EAF"/>
    <property type="match status" value="1"/>
</dbReference>
<accession>A0ABY7DVP1</accession>
<evidence type="ECO:0000256" key="6">
    <source>
        <dbReference type="ARBA" id="ARBA00023163"/>
    </source>
</evidence>
<feature type="compositionally biased region" description="Pro residues" evidence="8">
    <location>
        <begin position="108"/>
        <end position="120"/>
    </location>
</feature>
<feature type="domain" description="Transcription elongation factor Eaf N-terminal" evidence="9">
    <location>
        <begin position="12"/>
        <end position="68"/>
    </location>
</feature>
<keyword evidence="11" id="KW-1185">Reference proteome</keyword>
<evidence type="ECO:0000313" key="10">
    <source>
        <dbReference type="EMBL" id="WAR00687.1"/>
    </source>
</evidence>
<evidence type="ECO:0000313" key="11">
    <source>
        <dbReference type="Proteomes" id="UP001164746"/>
    </source>
</evidence>
<organism evidence="10 11">
    <name type="scientific">Mya arenaria</name>
    <name type="common">Soft-shell clam</name>
    <dbReference type="NCBI Taxonomy" id="6604"/>
    <lineage>
        <taxon>Eukaryota</taxon>
        <taxon>Metazoa</taxon>
        <taxon>Spiralia</taxon>
        <taxon>Lophotrochozoa</taxon>
        <taxon>Mollusca</taxon>
        <taxon>Bivalvia</taxon>
        <taxon>Autobranchia</taxon>
        <taxon>Heteroconchia</taxon>
        <taxon>Euheterodonta</taxon>
        <taxon>Imparidentia</taxon>
        <taxon>Neoheterodontei</taxon>
        <taxon>Myida</taxon>
        <taxon>Myoidea</taxon>
        <taxon>Myidae</taxon>
        <taxon>Mya</taxon>
    </lineage>
</organism>
<evidence type="ECO:0000256" key="2">
    <source>
        <dbReference type="ARBA" id="ARBA00007798"/>
    </source>
</evidence>
<gene>
    <name evidence="10" type="ORF">MAR_025059</name>
</gene>
<evidence type="ECO:0000256" key="5">
    <source>
        <dbReference type="ARBA" id="ARBA00023159"/>
    </source>
</evidence>
<feature type="region of interest" description="Disordered" evidence="8">
    <location>
        <begin position="65"/>
        <end position="176"/>
    </location>
</feature>
<reference evidence="10" key="1">
    <citation type="submission" date="2022-11" db="EMBL/GenBank/DDBJ databases">
        <title>Centuries of genome instability and evolution in soft-shell clam transmissible cancer (bioRxiv).</title>
        <authorList>
            <person name="Hart S.F.M."/>
            <person name="Yonemitsu M.A."/>
            <person name="Giersch R.M."/>
            <person name="Beal B.F."/>
            <person name="Arriagada G."/>
            <person name="Davis B.W."/>
            <person name="Ostrander E.A."/>
            <person name="Goff S.P."/>
            <person name="Metzger M.J."/>
        </authorList>
    </citation>
    <scope>NUCLEOTIDE SEQUENCE</scope>
    <source>
        <strain evidence="10">MELC-2E11</strain>
        <tissue evidence="10">Siphon/mantle</tissue>
    </source>
</reference>
<comment type="similarity">
    <text evidence="2">Belongs to the EAF family.</text>
</comment>
<keyword evidence="4" id="KW-0805">Transcription regulation</keyword>
<feature type="compositionally biased region" description="Acidic residues" evidence="8">
    <location>
        <begin position="136"/>
        <end position="147"/>
    </location>
</feature>
<feature type="compositionally biased region" description="Polar residues" evidence="8">
    <location>
        <begin position="65"/>
        <end position="74"/>
    </location>
</feature>
<feature type="region of interest" description="Disordered" evidence="8">
    <location>
        <begin position="1"/>
        <end position="26"/>
    </location>
</feature>
<name>A0ABY7DVP1_MYAAR</name>
<evidence type="ECO:0000256" key="4">
    <source>
        <dbReference type="ARBA" id="ARBA00023015"/>
    </source>
</evidence>
<evidence type="ECO:0000259" key="9">
    <source>
        <dbReference type="Pfam" id="PF09816"/>
    </source>
</evidence>
<dbReference type="PANTHER" id="PTHR15970">
    <property type="entry name" value="ELL-ASSOCIATED FACTOR EAF"/>
    <property type="match status" value="1"/>
</dbReference>
<evidence type="ECO:0000256" key="1">
    <source>
        <dbReference type="ARBA" id="ARBA00004123"/>
    </source>
</evidence>
<dbReference type="Pfam" id="PF09816">
    <property type="entry name" value="EAF"/>
    <property type="match status" value="1"/>
</dbReference>
<dbReference type="Proteomes" id="UP001164746">
    <property type="component" value="Chromosome 3"/>
</dbReference>
<keyword evidence="3" id="KW-0597">Phosphoprotein</keyword>
<dbReference type="InterPro" id="IPR019194">
    <property type="entry name" value="Tscrpt_elong_fac_Eaf_N"/>
</dbReference>